<proteinExistence type="predicted"/>
<feature type="region of interest" description="Disordered" evidence="1">
    <location>
        <begin position="256"/>
        <end position="275"/>
    </location>
</feature>
<feature type="region of interest" description="Disordered" evidence="1">
    <location>
        <begin position="209"/>
        <end position="250"/>
    </location>
</feature>
<keyword evidence="2" id="KW-1133">Transmembrane helix</keyword>
<dbReference type="EMBL" id="JAPEUX010000008">
    <property type="protein sequence ID" value="KAJ4346685.1"/>
    <property type="molecule type" value="Genomic_DNA"/>
</dbReference>
<feature type="transmembrane region" description="Helical" evidence="2">
    <location>
        <begin position="1129"/>
        <end position="1149"/>
    </location>
</feature>
<dbReference type="OrthoDB" id="10631624at2759"/>
<feature type="region of interest" description="Disordered" evidence="1">
    <location>
        <begin position="725"/>
        <end position="817"/>
    </location>
</feature>
<dbReference type="AlphaFoldDB" id="A0A9W9C5N6"/>
<protein>
    <submittedName>
        <fullName evidence="3">Uncharacterized protein</fullName>
    </submittedName>
</protein>
<keyword evidence="2" id="KW-0812">Transmembrane</keyword>
<feature type="compositionally biased region" description="Polar residues" evidence="1">
    <location>
        <begin position="781"/>
        <end position="795"/>
    </location>
</feature>
<feature type="transmembrane region" description="Helical" evidence="2">
    <location>
        <begin position="952"/>
        <end position="974"/>
    </location>
</feature>
<feature type="region of interest" description="Disordered" evidence="1">
    <location>
        <begin position="385"/>
        <end position="498"/>
    </location>
</feature>
<reference evidence="3" key="1">
    <citation type="submission" date="2022-10" db="EMBL/GenBank/DDBJ databases">
        <title>Tapping the CABI collections for fungal endophytes: first genome assemblies for Collariella, Neodidymelliopsis, Ascochyta clinopodiicola, Didymella pomorum, Didymosphaeria variabile, Neocosmospora piperis and Neocucurbitaria cava.</title>
        <authorList>
            <person name="Hill R."/>
        </authorList>
    </citation>
    <scope>NUCLEOTIDE SEQUENCE</scope>
    <source>
        <strain evidence="3">IMI 356815</strain>
    </source>
</reference>
<gene>
    <name evidence="3" type="ORF">N0V89_010616</name>
</gene>
<keyword evidence="4" id="KW-1185">Reference proteome</keyword>
<organism evidence="3 4">
    <name type="scientific">Didymosphaeria variabile</name>
    <dbReference type="NCBI Taxonomy" id="1932322"/>
    <lineage>
        <taxon>Eukaryota</taxon>
        <taxon>Fungi</taxon>
        <taxon>Dikarya</taxon>
        <taxon>Ascomycota</taxon>
        <taxon>Pezizomycotina</taxon>
        <taxon>Dothideomycetes</taxon>
        <taxon>Pleosporomycetidae</taxon>
        <taxon>Pleosporales</taxon>
        <taxon>Massarineae</taxon>
        <taxon>Didymosphaeriaceae</taxon>
        <taxon>Didymosphaeria</taxon>
    </lineage>
</organism>
<sequence length="1155" mass="125202">MPDKTGEIIVPLQPHEIKAGLNNSPGYRHHIFQCSGRSLWGLHPIPLRHLAMLSSDERAELLAECEQIELNWDADEPLDEKWRYKKTRESLKKHFGSEIGTAPKSDPNGKSPDHVRQGPLNHPVHDATNPPRHKHQARPAFDSRASERDRILELIGPRDTTQWTLAKMSLKTASEEELLRAAESFKTSADTIEKRLDFLPFVFDGGSSANSYESRPKATHETTASASPLGGAPGIYPHKSTPEATWGNKVQDQQAPVPEANKGKMKSTSSVVCDDDNDTDTSLSEFQLAVAAAANENPLSVSSLIANWEIKPLTPKAPASTSGEEVLVDTPAAGAVGTTLHLDDDAVTVESLDCHSDSEGGHLSHDFWGMSDSFSEVGHVLIQENDEDHNESSDSEIKLPHLDGHGPGPDMMSQSGEGDIHHSTPNEKADAPWSEKTTLSPAQCSASDDPQDADEEAASEDDIEDTPASVASDMGSRKHTASESSHTTHLSLDEGTRTPEAPLLIMPTFPLSTASEGLHEAISNHAAQVLRKSSHRFVRKVPTNDRSSGTAPSIESAIDQERTADDGTIGQNATEGATARPHQDSEHTTEGHNEYSLSLSYDEHTHHPTPISEHLDPPPPNNLGTQLAQHTSLTVSNHAHSEDPVFEAVVFPIDNEHENDELYQGPAKVNPDAPLSLAFSDDNVDDWAQDLVATFHGHTISHASVDQHERPALPVEEAILIVDAAEATPEETGSPRSERDEGSPLGEAIPPVHIPGAVDDGDVAKPHIDHFEAPEDRPFEAQSSQEVRSQGNASSAPYEEVTNQPPPIDTPAVNNNTMTPTEWAELIHLADHRPLEPGSPLDALFVPYNPMEANGIYPLHVPQPAPESHHKSVILSYAWIAWEHATYYFAAYIFVGVINPTMRAPRDLYLIVGAVLSGAWVVLKCFQRRSTQACGKSHSPKQANKKTGLQRWVKVCGVMLGVAVVMTAMVFGWWPVENAGMGTTTSATTNTHEETNANVLMALDDELIEPITTSGFGVPISTTPQELTTTSILVGLQGITDECNTARYPCPEYGTESEDDTIANPEHDSDPTTNFYPGYKTGLGDAPDSEHNSESDSSSTTTGSHTTSDSYGAPNSVVRVDPLQLSGPMAGLLVSVPLAYLAKYSIWLWKMRTLT</sequence>
<dbReference type="GeneID" id="80914146"/>
<feature type="compositionally biased region" description="Polar residues" evidence="1">
    <location>
        <begin position="435"/>
        <end position="444"/>
    </location>
</feature>
<evidence type="ECO:0000313" key="3">
    <source>
        <dbReference type="EMBL" id="KAJ4346685.1"/>
    </source>
</evidence>
<comment type="caution">
    <text evidence="3">The sequence shown here is derived from an EMBL/GenBank/DDBJ whole genome shotgun (WGS) entry which is preliminary data.</text>
</comment>
<name>A0A9W9C5N6_9PLEO</name>
<feature type="transmembrane region" description="Helical" evidence="2">
    <location>
        <begin position="908"/>
        <end position="926"/>
    </location>
</feature>
<feature type="compositionally biased region" description="Acidic residues" evidence="1">
    <location>
        <begin position="449"/>
        <end position="465"/>
    </location>
</feature>
<evidence type="ECO:0000256" key="1">
    <source>
        <dbReference type="SAM" id="MobiDB-lite"/>
    </source>
</evidence>
<dbReference type="RefSeq" id="XP_056066485.1">
    <property type="nucleotide sequence ID" value="XM_056219358.1"/>
</dbReference>
<feature type="compositionally biased region" description="Basic and acidic residues" evidence="1">
    <location>
        <begin position="418"/>
        <end position="430"/>
    </location>
</feature>
<evidence type="ECO:0000313" key="4">
    <source>
        <dbReference type="Proteomes" id="UP001140513"/>
    </source>
</evidence>
<feature type="region of interest" description="Disordered" evidence="1">
    <location>
        <begin position="1049"/>
        <end position="1115"/>
    </location>
</feature>
<evidence type="ECO:0000256" key="2">
    <source>
        <dbReference type="SAM" id="Phobius"/>
    </source>
</evidence>
<dbReference type="Proteomes" id="UP001140513">
    <property type="component" value="Unassembled WGS sequence"/>
</dbReference>
<feature type="region of interest" description="Disordered" evidence="1">
    <location>
        <begin position="94"/>
        <end position="146"/>
    </location>
</feature>
<keyword evidence="2" id="KW-0472">Membrane</keyword>
<accession>A0A9W9C5N6</accession>
<feature type="compositionally biased region" description="Low complexity" evidence="1">
    <location>
        <begin position="1095"/>
        <end position="1110"/>
    </location>
</feature>
<feature type="compositionally biased region" description="Basic and acidic residues" evidence="1">
    <location>
        <begin position="390"/>
        <end position="404"/>
    </location>
</feature>
<feature type="compositionally biased region" description="Basic and acidic residues" evidence="1">
    <location>
        <begin position="762"/>
        <end position="779"/>
    </location>
</feature>
<feature type="compositionally biased region" description="Polar residues" evidence="1">
    <location>
        <begin position="544"/>
        <end position="553"/>
    </location>
</feature>
<feature type="region of interest" description="Disordered" evidence="1">
    <location>
        <begin position="537"/>
        <end position="625"/>
    </location>
</feature>
<feature type="compositionally biased region" description="Basic and acidic residues" evidence="1">
    <location>
        <begin position="581"/>
        <end position="593"/>
    </location>
</feature>